<gene>
    <name evidence="5" type="ORF">M2350_003325</name>
</gene>
<evidence type="ECO:0000259" key="3">
    <source>
        <dbReference type="Pfam" id="PF03446"/>
    </source>
</evidence>
<dbReference type="EC" id="1.1.1.60" evidence="5"/>
<evidence type="ECO:0000313" key="5">
    <source>
        <dbReference type="EMBL" id="MCS3920888.1"/>
    </source>
</evidence>
<evidence type="ECO:0000256" key="2">
    <source>
        <dbReference type="ARBA" id="ARBA00023027"/>
    </source>
</evidence>
<dbReference type="InterPro" id="IPR029154">
    <property type="entry name" value="HIBADH-like_NADP-bd"/>
</dbReference>
<accession>A0ABT2ESE6</accession>
<dbReference type="Proteomes" id="UP001204798">
    <property type="component" value="Unassembled WGS sequence"/>
</dbReference>
<comment type="caution">
    <text evidence="5">The sequence shown here is derived from an EMBL/GenBank/DDBJ whole genome shotgun (WGS) entry which is preliminary data.</text>
</comment>
<dbReference type="InterPro" id="IPR006115">
    <property type="entry name" value="6PGDH_NADP-bd"/>
</dbReference>
<keyword evidence="2" id="KW-0520">NAD</keyword>
<dbReference type="Gene3D" id="1.10.1040.10">
    <property type="entry name" value="N-(1-d-carboxylethyl)-l-norvaline Dehydrogenase, domain 2"/>
    <property type="match status" value="1"/>
</dbReference>
<dbReference type="SUPFAM" id="SSF51735">
    <property type="entry name" value="NAD(P)-binding Rossmann-fold domains"/>
    <property type="match status" value="1"/>
</dbReference>
<dbReference type="Pfam" id="PF14833">
    <property type="entry name" value="NAD_binding_11"/>
    <property type="match status" value="1"/>
</dbReference>
<feature type="domain" description="6-phosphogluconate dehydrogenase NADP-binding" evidence="3">
    <location>
        <begin position="3"/>
        <end position="157"/>
    </location>
</feature>
<dbReference type="Gene3D" id="3.40.50.720">
    <property type="entry name" value="NAD(P)-binding Rossmann-like Domain"/>
    <property type="match status" value="1"/>
</dbReference>
<dbReference type="EMBL" id="JANUCP010000007">
    <property type="protein sequence ID" value="MCS3920888.1"/>
    <property type="molecule type" value="Genomic_DNA"/>
</dbReference>
<proteinExistence type="predicted"/>
<dbReference type="SUPFAM" id="SSF48179">
    <property type="entry name" value="6-phosphogluconate dehydrogenase C-terminal domain-like"/>
    <property type="match status" value="1"/>
</dbReference>
<evidence type="ECO:0000259" key="4">
    <source>
        <dbReference type="Pfam" id="PF14833"/>
    </source>
</evidence>
<name>A0ABT2ESE6_9BACT</name>
<dbReference type="InterPro" id="IPR015815">
    <property type="entry name" value="HIBADH-related"/>
</dbReference>
<organism evidence="5 6">
    <name type="scientific">Candidatus Fervidibacter sacchari</name>
    <dbReference type="NCBI Taxonomy" id="1448929"/>
    <lineage>
        <taxon>Bacteria</taxon>
        <taxon>Candidatus Fervidibacterota</taxon>
        <taxon>Candidatus Fervidibacter</taxon>
    </lineage>
</organism>
<dbReference type="InterPro" id="IPR036291">
    <property type="entry name" value="NAD(P)-bd_dom_sf"/>
</dbReference>
<keyword evidence="1 5" id="KW-0560">Oxidoreductase</keyword>
<feature type="domain" description="3-hydroxyisobutyrate dehydrogenase-like NAD-binding" evidence="4">
    <location>
        <begin position="160"/>
        <end position="267"/>
    </location>
</feature>
<protein>
    <submittedName>
        <fullName evidence="5">2-hydroxy-3-oxopropionate reductase</fullName>
        <ecNumber evidence="5">1.1.1.60</ecNumber>
    </submittedName>
</protein>
<dbReference type="Pfam" id="PF03446">
    <property type="entry name" value="NAD_binding_2"/>
    <property type="match status" value="1"/>
</dbReference>
<evidence type="ECO:0000256" key="1">
    <source>
        <dbReference type="ARBA" id="ARBA00023002"/>
    </source>
</evidence>
<dbReference type="PIRSF" id="PIRSF000103">
    <property type="entry name" value="HIBADH"/>
    <property type="match status" value="1"/>
</dbReference>
<dbReference type="InterPro" id="IPR013328">
    <property type="entry name" value="6PGD_dom2"/>
</dbReference>
<reference evidence="5 6" key="1">
    <citation type="submission" date="2022-08" db="EMBL/GenBank/DDBJ databases">
        <title>Bacterial and archaeal communities from various locations to study Microbial Dark Matter (Phase II).</title>
        <authorList>
            <person name="Stepanauskas R."/>
        </authorList>
    </citation>
    <scope>NUCLEOTIDE SEQUENCE [LARGE SCALE GENOMIC DNA]</scope>
    <source>
        <strain evidence="5 6">PD1</strain>
    </source>
</reference>
<dbReference type="RefSeq" id="WP_259101179.1">
    <property type="nucleotide sequence ID" value="NZ_CP130454.1"/>
</dbReference>
<dbReference type="GO" id="GO:0008679">
    <property type="term" value="F:2-hydroxy-3-oxopropionate reductase activity"/>
    <property type="evidence" value="ECO:0007669"/>
    <property type="project" value="UniProtKB-EC"/>
</dbReference>
<keyword evidence="6" id="KW-1185">Reference proteome</keyword>
<dbReference type="InterPro" id="IPR008927">
    <property type="entry name" value="6-PGluconate_DH-like_C_sf"/>
</dbReference>
<sequence length="281" mass="30552">MRQVGLIGLGNMGRFYAQRLLEAGFSLTVLDIDPQKVEWAKSFGASVAPSPKELAQKSEAILLAVPGSKEVEAVMEGGDGVLSGLTSGQLVINTSTTHPSTDIRYERECSLRGSGYVDAPVTWRQQGLIVMVGGTAENFARAKPILDIIGYKVVHVGPVGYGQKLKAVNQLIGACQLAVWSEAAEFAKGLRLDPKLICDALELPMPESILGENFSGGGQLALHYKDLGYIVDLAHEHEIAIPLTILVHEIFKATKRYGSPDWTQPGIVTFWRRLNLKQQDE</sequence>
<dbReference type="PANTHER" id="PTHR43060:SF15">
    <property type="entry name" value="3-HYDROXYISOBUTYRATE DEHYDROGENASE-LIKE 1, MITOCHONDRIAL-RELATED"/>
    <property type="match status" value="1"/>
</dbReference>
<evidence type="ECO:0000313" key="6">
    <source>
        <dbReference type="Proteomes" id="UP001204798"/>
    </source>
</evidence>
<dbReference type="PANTHER" id="PTHR43060">
    <property type="entry name" value="3-HYDROXYISOBUTYRATE DEHYDROGENASE-LIKE 1, MITOCHONDRIAL-RELATED"/>
    <property type="match status" value="1"/>
</dbReference>